<dbReference type="EMBL" id="JAMQGR010000003">
    <property type="protein sequence ID" value="MCM2566253.1"/>
    <property type="molecule type" value="Genomic_DNA"/>
</dbReference>
<name>A0ABT0WSK2_9BURK</name>
<protein>
    <submittedName>
        <fullName evidence="5">Uncharacterized protein</fullName>
    </submittedName>
</protein>
<dbReference type="RefSeq" id="WP_251349813.1">
    <property type="nucleotide sequence ID" value="NZ_JAMQGR010000003.1"/>
</dbReference>
<feature type="region of interest" description="Disordered" evidence="4">
    <location>
        <begin position="79"/>
        <end position="102"/>
    </location>
</feature>
<evidence type="ECO:0000313" key="6">
    <source>
        <dbReference type="Proteomes" id="UP001202243"/>
    </source>
</evidence>
<reference evidence="5 6" key="1">
    <citation type="submission" date="2022-06" db="EMBL/GenBank/DDBJ databases">
        <title>Janthinobacterium kumbetensis sp. nov., isolated from spring water in Turkey.</title>
        <authorList>
            <person name="Inan Bektas K."/>
            <person name="Belduz A.A."/>
            <person name="Canakci S."/>
            <person name="Nalcaoglu A."/>
            <person name="Ceylan E."/>
            <person name="Kati H."/>
        </authorList>
    </citation>
    <scope>NUCLEOTIDE SEQUENCE [LARGE SCALE GENOMIC DNA]</scope>
    <source>
        <strain evidence="5 6">GK</strain>
    </source>
</reference>
<organism evidence="5 6">
    <name type="scientific">Janthinobacterium kumbetense</name>
    <dbReference type="NCBI Taxonomy" id="2950280"/>
    <lineage>
        <taxon>Bacteria</taxon>
        <taxon>Pseudomonadati</taxon>
        <taxon>Pseudomonadota</taxon>
        <taxon>Betaproteobacteria</taxon>
        <taxon>Burkholderiales</taxon>
        <taxon>Oxalobacteraceae</taxon>
        <taxon>Janthinobacterium</taxon>
    </lineage>
</organism>
<accession>A0ABT0WSK2</accession>
<keyword evidence="2" id="KW-0472">Membrane</keyword>
<evidence type="ECO:0000256" key="1">
    <source>
        <dbReference type="ARBA" id="ARBA00004442"/>
    </source>
</evidence>
<dbReference type="InterPro" id="IPR036942">
    <property type="entry name" value="Beta-barrel_TonB_sf"/>
</dbReference>
<keyword evidence="3" id="KW-0998">Cell outer membrane</keyword>
<comment type="subcellular location">
    <subcellularLocation>
        <location evidence="1">Cell outer membrane</location>
    </subcellularLocation>
</comment>
<comment type="caution">
    <text evidence="5">The sequence shown here is derived from an EMBL/GenBank/DDBJ whole genome shotgun (WGS) entry which is preliminary data.</text>
</comment>
<gene>
    <name evidence="5" type="ORF">NCG91_11655</name>
</gene>
<sequence>MQILKQVGALGLAVGAEHCRDKLDNPSLSGTEDGSIHSTYVAARGDSKVSAVFLEVLAPVIKMVELSGALRDDKYDRFSSTTPKLGASDNFFQRPLRLPRTA</sequence>
<evidence type="ECO:0000256" key="2">
    <source>
        <dbReference type="ARBA" id="ARBA00023136"/>
    </source>
</evidence>
<proteinExistence type="predicted"/>
<keyword evidence="6" id="KW-1185">Reference proteome</keyword>
<dbReference type="Proteomes" id="UP001202243">
    <property type="component" value="Unassembled WGS sequence"/>
</dbReference>
<dbReference type="Gene3D" id="2.40.170.20">
    <property type="entry name" value="TonB-dependent receptor, beta-barrel domain"/>
    <property type="match status" value="1"/>
</dbReference>
<evidence type="ECO:0000256" key="4">
    <source>
        <dbReference type="SAM" id="MobiDB-lite"/>
    </source>
</evidence>
<evidence type="ECO:0000313" key="5">
    <source>
        <dbReference type="EMBL" id="MCM2566253.1"/>
    </source>
</evidence>
<evidence type="ECO:0000256" key="3">
    <source>
        <dbReference type="ARBA" id="ARBA00023237"/>
    </source>
</evidence>